<protein>
    <submittedName>
        <fullName evidence="6">Extracellular solute-binding protein</fullName>
    </submittedName>
</protein>
<dbReference type="PANTHER" id="PTHR30061">
    <property type="entry name" value="MALTOSE-BINDING PERIPLASMIC PROTEIN"/>
    <property type="match status" value="1"/>
</dbReference>
<dbReference type="Proteomes" id="UP001172728">
    <property type="component" value="Unassembled WGS sequence"/>
</dbReference>
<dbReference type="InterPro" id="IPR006059">
    <property type="entry name" value="SBP"/>
</dbReference>
<reference evidence="6" key="1">
    <citation type="submission" date="2023-06" db="EMBL/GenBank/DDBJ databases">
        <title>Sysu t00192.</title>
        <authorList>
            <person name="Gao L."/>
            <person name="Fang B.-Z."/>
            <person name="Li W.-J."/>
        </authorList>
    </citation>
    <scope>NUCLEOTIDE SEQUENCE</scope>
    <source>
        <strain evidence="6">SYSU T00192</strain>
    </source>
</reference>
<evidence type="ECO:0000256" key="4">
    <source>
        <dbReference type="ARBA" id="ARBA00022729"/>
    </source>
</evidence>
<accession>A0ABT8G745</accession>
<comment type="similarity">
    <text evidence="1">Belongs to the bacterial solute-binding protein 1 family.</text>
</comment>
<evidence type="ECO:0000313" key="6">
    <source>
        <dbReference type="EMBL" id="MDN4474817.1"/>
    </source>
</evidence>
<evidence type="ECO:0000256" key="2">
    <source>
        <dbReference type="ARBA" id="ARBA00022448"/>
    </source>
</evidence>
<name>A0ABT8G745_9MICO</name>
<dbReference type="EMBL" id="JAUHPW010000002">
    <property type="protein sequence ID" value="MDN4474817.1"/>
    <property type="molecule type" value="Genomic_DNA"/>
</dbReference>
<keyword evidence="4 5" id="KW-0732">Signal</keyword>
<sequence>MRNTIGKVAVVATSVALLAACSSGTTEETPSSAAPAASESEAAIDATGLTLTVWVDENRKPAVEAAAEQFETDTGATVELVQKNFEDIRTDFLAQVPTGKGPDITIGANDWLGELVEAGVVNTVDLGDKAGSFEQVALDALTLDGQLYGVPFFSEAIALIANMDLVADEAPATWDDMIAMGEESGANRPVVFTTSMGDGDAYHLYPVQTSFGAPVFAQDDTGAFIPEVAMGGENGEAFATWLSEQAEAGNVSANLDNETAYELFASGKSPYIITGPWAMTIGGFDGLDMQVYPVPGAGDEQAAPFVGVQGFYVSSQSENTLLANEFLTNYMATQEAQQTLYDLDPRIPVFEGVGSDDKPWLQGFVDAAAQGVLLPSIPEMGEVWSRWNAAESKIINGADPVKTWNAFVTDLEKAIS</sequence>
<evidence type="ECO:0000256" key="1">
    <source>
        <dbReference type="ARBA" id="ARBA00008520"/>
    </source>
</evidence>
<feature type="signal peptide" evidence="5">
    <location>
        <begin position="1"/>
        <end position="19"/>
    </location>
</feature>
<gene>
    <name evidence="6" type="ORF">QQX09_02985</name>
</gene>
<organism evidence="6 7">
    <name type="scientific">Demequina litoralis</name>
    <dbReference type="NCBI Taxonomy" id="3051660"/>
    <lineage>
        <taxon>Bacteria</taxon>
        <taxon>Bacillati</taxon>
        <taxon>Actinomycetota</taxon>
        <taxon>Actinomycetes</taxon>
        <taxon>Micrococcales</taxon>
        <taxon>Demequinaceae</taxon>
        <taxon>Demequina</taxon>
    </lineage>
</organism>
<keyword evidence="2" id="KW-0813">Transport</keyword>
<keyword evidence="7" id="KW-1185">Reference proteome</keyword>
<keyword evidence="3" id="KW-0762">Sugar transport</keyword>
<comment type="caution">
    <text evidence="6">The sequence shown here is derived from an EMBL/GenBank/DDBJ whole genome shotgun (WGS) entry which is preliminary data.</text>
</comment>
<dbReference type="Pfam" id="PF13416">
    <property type="entry name" value="SBP_bac_8"/>
    <property type="match status" value="1"/>
</dbReference>
<dbReference type="InterPro" id="IPR006060">
    <property type="entry name" value="Maltose/Cyclodextrin-bd"/>
</dbReference>
<feature type="chain" id="PRO_5045683879" evidence="5">
    <location>
        <begin position="20"/>
        <end position="416"/>
    </location>
</feature>
<dbReference type="Gene3D" id="3.40.190.10">
    <property type="entry name" value="Periplasmic binding protein-like II"/>
    <property type="match status" value="2"/>
</dbReference>
<evidence type="ECO:0000256" key="3">
    <source>
        <dbReference type="ARBA" id="ARBA00022597"/>
    </source>
</evidence>
<dbReference type="RefSeq" id="WP_301131228.1">
    <property type="nucleotide sequence ID" value="NZ_JAUHPW010000002.1"/>
</dbReference>
<evidence type="ECO:0000313" key="7">
    <source>
        <dbReference type="Proteomes" id="UP001172728"/>
    </source>
</evidence>
<dbReference type="PROSITE" id="PS51257">
    <property type="entry name" value="PROKAR_LIPOPROTEIN"/>
    <property type="match status" value="1"/>
</dbReference>
<evidence type="ECO:0000256" key="5">
    <source>
        <dbReference type="SAM" id="SignalP"/>
    </source>
</evidence>
<dbReference type="PANTHER" id="PTHR30061:SF50">
    <property type="entry name" value="MALTOSE_MALTODEXTRIN-BINDING PERIPLASMIC PROTEIN"/>
    <property type="match status" value="1"/>
</dbReference>
<dbReference type="PRINTS" id="PR00181">
    <property type="entry name" value="MALTOSEBP"/>
</dbReference>
<proteinExistence type="inferred from homology"/>
<dbReference type="SUPFAM" id="SSF53850">
    <property type="entry name" value="Periplasmic binding protein-like II"/>
    <property type="match status" value="1"/>
</dbReference>